<sequence length="97" mass="10264">MQGNNGPVYDDSVGDEYEVTEDNVGNDSDEGEDHVVNEGLDYLEEMKAVGIIEILGTPVPLIAPSSPLSPFLPPSPSSRIWSLMCSSPASWVGASLA</sequence>
<name>A0A4Q2VA76_FUSOX</name>
<feature type="compositionally biased region" description="Acidic residues" evidence="1">
    <location>
        <begin position="12"/>
        <end position="21"/>
    </location>
</feature>
<proteinExistence type="predicted"/>
<feature type="region of interest" description="Disordered" evidence="1">
    <location>
        <begin position="1"/>
        <end position="34"/>
    </location>
</feature>
<accession>A0A4Q2VA76</accession>
<dbReference type="EMBL" id="MQTW01000281">
    <property type="protein sequence ID" value="RYC81073.1"/>
    <property type="molecule type" value="Genomic_DNA"/>
</dbReference>
<comment type="caution">
    <text evidence="2">The sequence shown here is derived from an EMBL/GenBank/DDBJ whole genome shotgun (WGS) entry which is preliminary data.</text>
</comment>
<evidence type="ECO:0000256" key="1">
    <source>
        <dbReference type="SAM" id="MobiDB-lite"/>
    </source>
</evidence>
<evidence type="ECO:0000313" key="3">
    <source>
        <dbReference type="Proteomes" id="UP000290540"/>
    </source>
</evidence>
<reference evidence="2 3" key="1">
    <citation type="submission" date="2016-12" db="EMBL/GenBank/DDBJ databases">
        <title>Draft genome sequence of Fusarium oxysporum causing rot on Narcissus.</title>
        <authorList>
            <person name="Armitage A.D."/>
            <person name="Taylor A."/>
            <person name="Clarkson J.P."/>
            <person name="Harrison R.J."/>
            <person name="Jackson A.C."/>
        </authorList>
    </citation>
    <scope>NUCLEOTIDE SEQUENCE [LARGE SCALE GENOMIC DNA]</scope>
    <source>
        <strain evidence="2 3">N139</strain>
    </source>
</reference>
<dbReference type="AlphaFoldDB" id="A0A4Q2VA76"/>
<protein>
    <submittedName>
        <fullName evidence="2">Uncharacterized protein</fullName>
    </submittedName>
</protein>
<evidence type="ECO:0000313" key="2">
    <source>
        <dbReference type="EMBL" id="RYC81073.1"/>
    </source>
</evidence>
<organism evidence="2 3">
    <name type="scientific">Fusarium oxysporum f. sp. narcissi</name>
    <dbReference type="NCBI Taxonomy" id="451672"/>
    <lineage>
        <taxon>Eukaryota</taxon>
        <taxon>Fungi</taxon>
        <taxon>Dikarya</taxon>
        <taxon>Ascomycota</taxon>
        <taxon>Pezizomycotina</taxon>
        <taxon>Sordariomycetes</taxon>
        <taxon>Hypocreomycetidae</taxon>
        <taxon>Hypocreales</taxon>
        <taxon>Nectriaceae</taxon>
        <taxon>Fusarium</taxon>
        <taxon>Fusarium oxysporum species complex</taxon>
    </lineage>
</organism>
<dbReference type="Proteomes" id="UP000290540">
    <property type="component" value="Unassembled WGS sequence"/>
</dbReference>
<gene>
    <name evidence="2" type="ORF">BFJ63_vAg16031</name>
</gene>